<protein>
    <submittedName>
        <fullName evidence="1">Uncharacterized protein</fullName>
    </submittedName>
</protein>
<evidence type="ECO:0000313" key="1">
    <source>
        <dbReference type="EMBL" id="GBM54046.1"/>
    </source>
</evidence>
<reference evidence="1 2" key="1">
    <citation type="journal article" date="2019" name="Sci. Rep.">
        <title>Orb-weaving spider Araneus ventricosus genome elucidates the spidroin gene catalogue.</title>
        <authorList>
            <person name="Kono N."/>
            <person name="Nakamura H."/>
            <person name="Ohtoshi R."/>
            <person name="Moran D.A.P."/>
            <person name="Shinohara A."/>
            <person name="Yoshida Y."/>
            <person name="Fujiwara M."/>
            <person name="Mori M."/>
            <person name="Tomita M."/>
            <person name="Arakawa K."/>
        </authorList>
    </citation>
    <scope>NUCLEOTIDE SEQUENCE [LARGE SCALE GENOMIC DNA]</scope>
</reference>
<gene>
    <name evidence="1" type="ORF">AVEN_220607_1</name>
</gene>
<dbReference type="EMBL" id="BGPR01001442">
    <property type="protein sequence ID" value="GBM54046.1"/>
    <property type="molecule type" value="Genomic_DNA"/>
</dbReference>
<dbReference type="AlphaFoldDB" id="A0A4Y2GMM3"/>
<sequence>MFTSQYPPPDIGNSLCLVVRISGSEPKGPQFYPRTATISLNVSIKKSPDFSVLTLLGSTSIHLNPFRLAKGDKCKYVEEERKRKEDVGGNG</sequence>
<proteinExistence type="predicted"/>
<keyword evidence="2" id="KW-1185">Reference proteome</keyword>
<organism evidence="1 2">
    <name type="scientific">Araneus ventricosus</name>
    <name type="common">Orbweaver spider</name>
    <name type="synonym">Epeira ventricosa</name>
    <dbReference type="NCBI Taxonomy" id="182803"/>
    <lineage>
        <taxon>Eukaryota</taxon>
        <taxon>Metazoa</taxon>
        <taxon>Ecdysozoa</taxon>
        <taxon>Arthropoda</taxon>
        <taxon>Chelicerata</taxon>
        <taxon>Arachnida</taxon>
        <taxon>Araneae</taxon>
        <taxon>Araneomorphae</taxon>
        <taxon>Entelegynae</taxon>
        <taxon>Araneoidea</taxon>
        <taxon>Araneidae</taxon>
        <taxon>Araneus</taxon>
    </lineage>
</organism>
<dbReference type="Proteomes" id="UP000499080">
    <property type="component" value="Unassembled WGS sequence"/>
</dbReference>
<comment type="caution">
    <text evidence="1">The sequence shown here is derived from an EMBL/GenBank/DDBJ whole genome shotgun (WGS) entry which is preliminary data.</text>
</comment>
<name>A0A4Y2GMM3_ARAVE</name>
<accession>A0A4Y2GMM3</accession>
<evidence type="ECO:0000313" key="2">
    <source>
        <dbReference type="Proteomes" id="UP000499080"/>
    </source>
</evidence>